<organism evidence="2 3">
    <name type="scientific">Aspergillus japonicus CBS 114.51</name>
    <dbReference type="NCBI Taxonomy" id="1448312"/>
    <lineage>
        <taxon>Eukaryota</taxon>
        <taxon>Fungi</taxon>
        <taxon>Dikarya</taxon>
        <taxon>Ascomycota</taxon>
        <taxon>Pezizomycotina</taxon>
        <taxon>Eurotiomycetes</taxon>
        <taxon>Eurotiomycetidae</taxon>
        <taxon>Eurotiales</taxon>
        <taxon>Aspergillaceae</taxon>
        <taxon>Aspergillus</taxon>
        <taxon>Aspergillus subgen. Circumdati</taxon>
    </lineage>
</organism>
<sequence length="58" mass="5931">MWIDDPSFVHATDNCACGGECEAPAPPQCGGEWGSITPSTGQPASAGTSSMPDLDDVY</sequence>
<accession>A0A8T8WZL8</accession>
<name>A0A8T8WZL8_ASPJA</name>
<feature type="compositionally biased region" description="Polar residues" evidence="1">
    <location>
        <begin position="36"/>
        <end position="51"/>
    </location>
</feature>
<evidence type="ECO:0000256" key="1">
    <source>
        <dbReference type="SAM" id="MobiDB-lite"/>
    </source>
</evidence>
<dbReference type="RefSeq" id="XP_025526663.1">
    <property type="nucleotide sequence ID" value="XM_025672321.1"/>
</dbReference>
<feature type="region of interest" description="Disordered" evidence="1">
    <location>
        <begin position="28"/>
        <end position="58"/>
    </location>
</feature>
<dbReference type="GeneID" id="37176013"/>
<dbReference type="EMBL" id="KZ824801">
    <property type="protein sequence ID" value="RAH80769.1"/>
    <property type="molecule type" value="Genomic_DNA"/>
</dbReference>
<proteinExistence type="predicted"/>
<reference evidence="2 3" key="1">
    <citation type="submission" date="2018-02" db="EMBL/GenBank/DDBJ databases">
        <title>The genomes of Aspergillus section Nigri reveals drivers in fungal speciation.</title>
        <authorList>
            <consortium name="DOE Joint Genome Institute"/>
            <person name="Vesth T.C."/>
            <person name="Nybo J."/>
            <person name="Theobald S."/>
            <person name="Brandl J."/>
            <person name="Frisvad J.C."/>
            <person name="Nielsen K.F."/>
            <person name="Lyhne E.K."/>
            <person name="Kogle M.E."/>
            <person name="Kuo A."/>
            <person name="Riley R."/>
            <person name="Clum A."/>
            <person name="Nolan M."/>
            <person name="Lipzen A."/>
            <person name="Salamov A."/>
            <person name="Henrissat B."/>
            <person name="Wiebenga A."/>
            <person name="De vries R.P."/>
            <person name="Grigoriev I.V."/>
            <person name="Mortensen U.H."/>
            <person name="Andersen M.R."/>
            <person name="Baker S.E."/>
        </authorList>
    </citation>
    <scope>NUCLEOTIDE SEQUENCE [LARGE SCALE GENOMIC DNA]</scope>
    <source>
        <strain evidence="2 3">CBS 114.51</strain>
    </source>
</reference>
<dbReference type="Proteomes" id="UP000249497">
    <property type="component" value="Unassembled WGS sequence"/>
</dbReference>
<evidence type="ECO:0000313" key="2">
    <source>
        <dbReference type="EMBL" id="RAH80769.1"/>
    </source>
</evidence>
<keyword evidence="3" id="KW-1185">Reference proteome</keyword>
<protein>
    <submittedName>
        <fullName evidence="2">Uncharacterized protein</fullName>
    </submittedName>
</protein>
<evidence type="ECO:0000313" key="3">
    <source>
        <dbReference type="Proteomes" id="UP000249497"/>
    </source>
</evidence>
<dbReference type="AlphaFoldDB" id="A0A8T8WZL8"/>
<gene>
    <name evidence="2" type="ORF">BO86DRAFT_390155</name>
</gene>